<keyword evidence="2" id="KW-1133">Transmembrane helix</keyword>
<keyword evidence="2" id="KW-0472">Membrane</keyword>
<reference evidence="4 5" key="1">
    <citation type="submission" date="2016-04" db="EMBL/GenBank/DDBJ databases">
        <authorList>
            <person name="Evans L.H."/>
            <person name="Alamgir A."/>
            <person name="Owens N."/>
            <person name="Weber N.D."/>
            <person name="Virtaneva K."/>
            <person name="Barbian K."/>
            <person name="Babar A."/>
            <person name="Rosenke K."/>
        </authorList>
    </citation>
    <scope>NUCLEOTIDE SEQUENCE [LARGE SCALE GENOMIC DNA]</scope>
    <source>
        <strain evidence="4 5">LMa1</strain>
    </source>
</reference>
<dbReference type="Gene3D" id="3.60.40.10">
    <property type="entry name" value="PPM-type phosphatase domain"/>
    <property type="match status" value="1"/>
</dbReference>
<feature type="transmembrane region" description="Helical" evidence="2">
    <location>
        <begin position="92"/>
        <end position="121"/>
    </location>
</feature>
<dbReference type="Pfam" id="PF07228">
    <property type="entry name" value="SpoIIE"/>
    <property type="match status" value="1"/>
</dbReference>
<sequence>MSEEMEVYPYQRVKSAGKKKRPVRKKKRLSAGRFRFSGRLLKELTWDAKMPLLCAAGFFLGRVILLGEMVPCAAAFAAAVARVYPGAGLPAVAGACVGLATVSRGLPLAGALATVVLTWALARGLPGETGRPWLIMPLLVLSLTLIVKTGLLAFTGPATYEYIGVAFEALIAAALTLVFLQALPVLDRLSGAKPPSGEELFSFSVLLAALVAGTGELQIGLFTLKGLLSRLIILLAALAGGPGLGAAAGAVVGILPGLVYTAAPAVVGAFSFTGLLAGLGRGFGKAGVAVGFLLGNIILSVYLDNFGGLAKVAAETGLAVLLFLLVPPAHVNRLAVSLVPAVDPAPAAVKDRRVQAVVAGRMRHWSRVLHELSRSFDQVASTAPAPGGVPEAGLQPLFNEIGGKVCRGCGMYRTCWEREFYQTYQALLELFSLVETYGQVNSRDLPEVLKKRCSRPKEMAITVTCLYDTYKVNQYWAGRLSESKEVVSNQLRGVSEIIENLSHELEFDVAGTGREEALLRQKLKQAGIPVADVRVSRPDGERQEVMLCRQACPENGECQNRVVPLVSRLLDGRYTLPVNDCALFRGEEGICRLRLYPDLPLRLVAGVASRGKDGVCGDSYALLPLRGGKFAVVLSDGMGVGAPAAAESRTAVSLLARLLESGLEHHLAVKTVNSIMVLRATGDSFATLDVALLDLYTGAGEFIKIGAPACFLVRNHRVSTLQASSLPVGIIKDIDVASVDKKLQPGDTLVMVSDGVLDAHRGPEDKEDWLCGVLREIGDLAPREMAELLLKLAQTGAGGEKQGDDMTVLVVRLEKAV</sequence>
<comment type="caution">
    <text evidence="4">The sequence shown here is derived from an EMBL/GenBank/DDBJ whole genome shotgun (WGS) entry which is preliminary data.</text>
</comment>
<feature type="transmembrane region" description="Helical" evidence="2">
    <location>
        <begin position="286"/>
        <end position="303"/>
    </location>
</feature>
<proteinExistence type="predicted"/>
<dbReference type="RefSeq" id="WP_066669626.1">
    <property type="nucleotide sequence ID" value="NZ_LYVF01000175.1"/>
</dbReference>
<feature type="transmembrane region" description="Helical" evidence="2">
    <location>
        <begin position="258"/>
        <end position="279"/>
    </location>
</feature>
<feature type="transmembrane region" description="Helical" evidence="2">
    <location>
        <begin position="162"/>
        <end position="183"/>
    </location>
</feature>
<dbReference type="EMBL" id="LYVF01000175">
    <property type="protein sequence ID" value="OAT80685.1"/>
    <property type="molecule type" value="Genomic_DNA"/>
</dbReference>
<dbReference type="Proteomes" id="UP000078532">
    <property type="component" value="Unassembled WGS sequence"/>
</dbReference>
<keyword evidence="2" id="KW-0812">Transmembrane</keyword>
<evidence type="ECO:0000313" key="4">
    <source>
        <dbReference type="EMBL" id="OAT80685.1"/>
    </source>
</evidence>
<feature type="transmembrane region" description="Helical" evidence="2">
    <location>
        <begin position="203"/>
        <end position="224"/>
    </location>
</feature>
<dbReference type="Pfam" id="PF19732">
    <property type="entry name" value="SpoIIE_N"/>
    <property type="match status" value="1"/>
</dbReference>
<dbReference type="SUPFAM" id="SSF81606">
    <property type="entry name" value="PP2C-like"/>
    <property type="match status" value="1"/>
</dbReference>
<dbReference type="PANTHER" id="PTHR43156:SF2">
    <property type="entry name" value="STAGE II SPORULATION PROTEIN E"/>
    <property type="match status" value="1"/>
</dbReference>
<name>A0A1B7LCN1_9FIRM</name>
<feature type="domain" description="PPM-type phosphatase" evidence="3">
    <location>
        <begin position="603"/>
        <end position="813"/>
    </location>
</feature>
<dbReference type="STRING" id="1838280.A6M21_13205"/>
<gene>
    <name evidence="4" type="ORF">A6M21_13205</name>
</gene>
<dbReference type="PROSITE" id="PS51746">
    <property type="entry name" value="PPM_2"/>
    <property type="match status" value="1"/>
</dbReference>
<feature type="transmembrane region" description="Helical" evidence="2">
    <location>
        <begin position="50"/>
        <end position="80"/>
    </location>
</feature>
<dbReference type="InterPro" id="IPR045768">
    <property type="entry name" value="SpoIIE_N"/>
</dbReference>
<feature type="transmembrane region" description="Helical" evidence="2">
    <location>
        <begin position="231"/>
        <end position="252"/>
    </location>
</feature>
<dbReference type="GO" id="GO:0004722">
    <property type="term" value="F:protein serine/threonine phosphatase activity"/>
    <property type="evidence" value="ECO:0007669"/>
    <property type="project" value="InterPro"/>
</dbReference>
<dbReference type="PANTHER" id="PTHR43156">
    <property type="entry name" value="STAGE II SPORULATION PROTEIN E-RELATED"/>
    <property type="match status" value="1"/>
</dbReference>
<dbReference type="InterPro" id="IPR014221">
    <property type="entry name" value="SpoII_E"/>
</dbReference>
<evidence type="ECO:0000256" key="1">
    <source>
        <dbReference type="ARBA" id="ARBA00022801"/>
    </source>
</evidence>
<dbReference type="AlphaFoldDB" id="A0A1B7LCN1"/>
<keyword evidence="5" id="KW-1185">Reference proteome</keyword>
<organism evidence="4 5">
    <name type="scientific">Desulfotomaculum copahuensis</name>
    <dbReference type="NCBI Taxonomy" id="1838280"/>
    <lineage>
        <taxon>Bacteria</taxon>
        <taxon>Bacillati</taxon>
        <taxon>Bacillota</taxon>
        <taxon>Clostridia</taxon>
        <taxon>Eubacteriales</taxon>
        <taxon>Desulfotomaculaceae</taxon>
        <taxon>Desulfotomaculum</taxon>
    </lineage>
</organism>
<dbReference type="InterPro" id="IPR036457">
    <property type="entry name" value="PPM-type-like_dom_sf"/>
</dbReference>
<evidence type="ECO:0000313" key="5">
    <source>
        <dbReference type="Proteomes" id="UP000078532"/>
    </source>
</evidence>
<dbReference type="NCBIfam" id="TIGR02865">
    <property type="entry name" value="spore_II_E"/>
    <property type="match status" value="1"/>
</dbReference>
<dbReference type="OrthoDB" id="9763774at2"/>
<protein>
    <submittedName>
        <fullName evidence="4">Stage II sporulation protein E</fullName>
    </submittedName>
</protein>
<dbReference type="InterPro" id="IPR001932">
    <property type="entry name" value="PPM-type_phosphatase-like_dom"/>
</dbReference>
<keyword evidence="1" id="KW-0378">Hydrolase</keyword>
<accession>A0A1B7LCN1</accession>
<feature type="transmembrane region" description="Helical" evidence="2">
    <location>
        <begin position="133"/>
        <end position="155"/>
    </location>
</feature>
<evidence type="ECO:0000259" key="3">
    <source>
        <dbReference type="PROSITE" id="PS51746"/>
    </source>
</evidence>
<dbReference type="InterPro" id="IPR052016">
    <property type="entry name" value="Bact_Sigma-Reg"/>
</dbReference>
<dbReference type="SMART" id="SM00331">
    <property type="entry name" value="PP2C_SIG"/>
    <property type="match status" value="1"/>
</dbReference>
<evidence type="ECO:0000256" key="2">
    <source>
        <dbReference type="SAM" id="Phobius"/>
    </source>
</evidence>